<dbReference type="InterPro" id="IPR019734">
    <property type="entry name" value="TPR_rpt"/>
</dbReference>
<accession>A0A4R0KVH0</accession>
<keyword evidence="4" id="KW-0802">TPR repeat</keyword>
<dbReference type="PROSITE" id="PS50043">
    <property type="entry name" value="HTH_LUXR_2"/>
    <property type="match status" value="1"/>
</dbReference>
<sequence>MHSPLLESKLYLPRNRQALVPRERLAERLRRGDGVRLTLVSAPAGFGKTTLLSALAADRTAWVSLEESDRHATTFWTYVLTALERAAPGVGEGALGLLQSGQAPIESVLAGVLNELSVLPDDVDLVLDDYHLADGPEIQPGMVFLVEHLPPQVQLLISTRADPALPLARLRARGELVEIRAADLRFTVDEATAYLNDVTGLDLDATAIATLEGRTEGWIAALRLAALSLQGRDDATAFIEGFAGDDRYVVDYLLDEVLDRQPDDVRRFLLETSIADRLTGPLCDAVTGRSGGKAMLEALERQNLFLVPLDDHRRWYRYHHLFGDVLRTHLTEERGDVGELHRRASRWYEKAGESVAAVRHALAAGDAERAADLVELAVPALRRERQEPTLRRWLDDIPNAVVQKRPVLAVGFVGALMACNEFDGVGQRIDDVERVLAGPADALVVVDRGELARLPGAIETYRAALALAGGDPAATIEHAGGAIDRAAEGDHLTTAAASALAGLANWAGGDLEAAHDGYTTAARDLQRVGYIADVLGCSITLADIETTQGRLRQAQSTFERALDLGEGLRGTADMYVGLSRLALERNDLDAASNYLRRAEDLGPAAGLPQNPYRWRVAMARLREAEGDLTGARDQLDAAERVYVGDFSPNVRPIAAHRARLLVAQGHLSGARDWVRQQGLSADDDLSYLREFEHVTLARILLAEQVRGDAIRLLERLQAAAEAGGRTGTVIEILVLRALARGDVDPLDRALTLAEPEGYVRAFIAEGPPMASMLAALAQRRPYPRMLLDAVRRPTVQTPKPAGDQALVDPLSDRELDVLRLLAGDLDGPSIARQLVVSLNTVRTHTKHIYAKLGVTNRRSAVRRAHQLNLLTR</sequence>
<evidence type="ECO:0000256" key="3">
    <source>
        <dbReference type="ARBA" id="ARBA00023163"/>
    </source>
</evidence>
<evidence type="ECO:0000256" key="4">
    <source>
        <dbReference type="PROSITE-ProRule" id="PRU00339"/>
    </source>
</evidence>
<dbReference type="PROSITE" id="PS50005">
    <property type="entry name" value="TPR"/>
    <property type="match status" value="1"/>
</dbReference>
<dbReference type="SUPFAM" id="SSF52540">
    <property type="entry name" value="P-loop containing nucleoside triphosphate hydrolases"/>
    <property type="match status" value="1"/>
</dbReference>
<comment type="caution">
    <text evidence="6">The sequence shown here is derived from an EMBL/GenBank/DDBJ whole genome shotgun (WGS) entry which is preliminary data.</text>
</comment>
<protein>
    <submittedName>
        <fullName evidence="6">Tetratricopeptide repeat protein</fullName>
    </submittedName>
</protein>
<dbReference type="Gene3D" id="1.25.40.10">
    <property type="entry name" value="Tetratricopeptide repeat domain"/>
    <property type="match status" value="1"/>
</dbReference>
<dbReference type="SMART" id="SM00421">
    <property type="entry name" value="HTH_LUXR"/>
    <property type="match status" value="1"/>
</dbReference>
<dbReference type="OrthoDB" id="134985at2"/>
<dbReference type="PANTHER" id="PTHR44688">
    <property type="entry name" value="DNA-BINDING TRANSCRIPTIONAL ACTIVATOR DEVR_DOSR"/>
    <property type="match status" value="1"/>
</dbReference>
<gene>
    <name evidence="6" type="ORF">E0H73_12350</name>
</gene>
<evidence type="ECO:0000256" key="2">
    <source>
        <dbReference type="ARBA" id="ARBA00023125"/>
    </source>
</evidence>
<dbReference type="GO" id="GO:0006355">
    <property type="term" value="P:regulation of DNA-templated transcription"/>
    <property type="evidence" value="ECO:0007669"/>
    <property type="project" value="InterPro"/>
</dbReference>
<evidence type="ECO:0000259" key="5">
    <source>
        <dbReference type="PROSITE" id="PS50043"/>
    </source>
</evidence>
<name>A0A4R0KVH0_9ACTN</name>
<dbReference type="Proteomes" id="UP000291144">
    <property type="component" value="Unassembled WGS sequence"/>
</dbReference>
<feature type="domain" description="HTH luxR-type" evidence="5">
    <location>
        <begin position="803"/>
        <end position="868"/>
    </location>
</feature>
<dbReference type="InterPro" id="IPR027417">
    <property type="entry name" value="P-loop_NTPase"/>
</dbReference>
<proteinExistence type="predicted"/>
<dbReference type="EMBL" id="SJKB01000003">
    <property type="protein sequence ID" value="TCC63246.1"/>
    <property type="molecule type" value="Genomic_DNA"/>
</dbReference>
<dbReference type="InterPro" id="IPR011990">
    <property type="entry name" value="TPR-like_helical_dom_sf"/>
</dbReference>
<dbReference type="Pfam" id="PF00196">
    <property type="entry name" value="GerE"/>
    <property type="match status" value="1"/>
</dbReference>
<dbReference type="SUPFAM" id="SSF46894">
    <property type="entry name" value="C-terminal effector domain of the bipartite response regulators"/>
    <property type="match status" value="1"/>
</dbReference>
<keyword evidence="2" id="KW-0238">DNA-binding</keyword>
<dbReference type="SUPFAM" id="SSF48452">
    <property type="entry name" value="TPR-like"/>
    <property type="match status" value="1"/>
</dbReference>
<dbReference type="PANTHER" id="PTHR44688:SF16">
    <property type="entry name" value="DNA-BINDING TRANSCRIPTIONAL ACTIVATOR DEVR_DOSR"/>
    <property type="match status" value="1"/>
</dbReference>
<dbReference type="AlphaFoldDB" id="A0A4R0KVH0"/>
<dbReference type="CDD" id="cd06170">
    <property type="entry name" value="LuxR_C_like"/>
    <property type="match status" value="1"/>
</dbReference>
<dbReference type="Pfam" id="PF17874">
    <property type="entry name" value="TPR_MalT"/>
    <property type="match status" value="1"/>
</dbReference>
<keyword evidence="3" id="KW-0804">Transcription</keyword>
<dbReference type="InterPro" id="IPR036388">
    <property type="entry name" value="WH-like_DNA-bd_sf"/>
</dbReference>
<dbReference type="InterPro" id="IPR000792">
    <property type="entry name" value="Tscrpt_reg_LuxR_C"/>
</dbReference>
<organism evidence="6 7">
    <name type="scientific">Kribbella pittospori</name>
    <dbReference type="NCBI Taxonomy" id="722689"/>
    <lineage>
        <taxon>Bacteria</taxon>
        <taxon>Bacillati</taxon>
        <taxon>Actinomycetota</taxon>
        <taxon>Actinomycetes</taxon>
        <taxon>Propionibacteriales</taxon>
        <taxon>Kribbellaceae</taxon>
        <taxon>Kribbella</taxon>
    </lineage>
</organism>
<dbReference type="InterPro" id="IPR041617">
    <property type="entry name" value="TPR_MalT"/>
</dbReference>
<dbReference type="Gene3D" id="1.10.10.10">
    <property type="entry name" value="Winged helix-like DNA-binding domain superfamily/Winged helix DNA-binding domain"/>
    <property type="match status" value="1"/>
</dbReference>
<evidence type="ECO:0000313" key="7">
    <source>
        <dbReference type="Proteomes" id="UP000291144"/>
    </source>
</evidence>
<evidence type="ECO:0000256" key="1">
    <source>
        <dbReference type="ARBA" id="ARBA00023015"/>
    </source>
</evidence>
<dbReference type="RefSeq" id="WP_131354070.1">
    <property type="nucleotide sequence ID" value="NZ_SJKB01000003.1"/>
</dbReference>
<dbReference type="GO" id="GO:0003677">
    <property type="term" value="F:DNA binding"/>
    <property type="evidence" value="ECO:0007669"/>
    <property type="project" value="UniProtKB-KW"/>
</dbReference>
<keyword evidence="7" id="KW-1185">Reference proteome</keyword>
<feature type="repeat" description="TPR" evidence="4">
    <location>
        <begin position="572"/>
        <end position="605"/>
    </location>
</feature>
<reference evidence="6 7" key="1">
    <citation type="submission" date="2019-02" db="EMBL/GenBank/DDBJ databases">
        <title>Kribbella capetownensis sp. nov. and Kribbella speibonae sp. nov., isolated from soil.</title>
        <authorList>
            <person name="Curtis S.M."/>
            <person name="Norton I."/>
            <person name="Everest G.J."/>
            <person name="Meyers P.R."/>
        </authorList>
    </citation>
    <scope>NUCLEOTIDE SEQUENCE [LARGE SCALE GENOMIC DNA]</scope>
    <source>
        <strain evidence="6 7">NRRL B-24813</strain>
    </source>
</reference>
<dbReference type="InterPro" id="IPR016032">
    <property type="entry name" value="Sig_transdc_resp-reg_C-effctor"/>
</dbReference>
<keyword evidence="1" id="KW-0805">Transcription regulation</keyword>
<dbReference type="InterPro" id="IPR059106">
    <property type="entry name" value="WHD_MalT"/>
</dbReference>
<dbReference type="Pfam" id="PF25873">
    <property type="entry name" value="WHD_MalT"/>
    <property type="match status" value="1"/>
</dbReference>
<evidence type="ECO:0000313" key="6">
    <source>
        <dbReference type="EMBL" id="TCC63246.1"/>
    </source>
</evidence>
<dbReference type="PRINTS" id="PR00038">
    <property type="entry name" value="HTHLUXR"/>
</dbReference>